<reference evidence="2" key="1">
    <citation type="submission" date="2022-11" db="UniProtKB">
        <authorList>
            <consortium name="WormBaseParasite"/>
        </authorList>
    </citation>
    <scope>IDENTIFICATION</scope>
</reference>
<dbReference type="WBParaSite" id="nRc.2.0.1.t09764-RA">
    <property type="protein sequence ID" value="nRc.2.0.1.t09764-RA"/>
    <property type="gene ID" value="nRc.2.0.1.g09764"/>
</dbReference>
<evidence type="ECO:0000313" key="1">
    <source>
        <dbReference type="Proteomes" id="UP000887565"/>
    </source>
</evidence>
<sequence length="127" mass="14226">MISQRHLKMNWPWAPSMNTACGNTGLKRGRLNFEGRLVGKTTKTIRYRHLQSMTKDFDDHERLVAVVGVSVAAETAPFNSPFRITMSNSSAVVDVQLGMRAKWCRSFSKSLSNGDDEPVDVAPKNDR</sequence>
<proteinExistence type="predicted"/>
<name>A0A915I6J8_ROMCU</name>
<evidence type="ECO:0000313" key="2">
    <source>
        <dbReference type="WBParaSite" id="nRc.2.0.1.t09764-RA"/>
    </source>
</evidence>
<keyword evidence="1" id="KW-1185">Reference proteome</keyword>
<organism evidence="1 2">
    <name type="scientific">Romanomermis culicivorax</name>
    <name type="common">Nematode worm</name>
    <dbReference type="NCBI Taxonomy" id="13658"/>
    <lineage>
        <taxon>Eukaryota</taxon>
        <taxon>Metazoa</taxon>
        <taxon>Ecdysozoa</taxon>
        <taxon>Nematoda</taxon>
        <taxon>Enoplea</taxon>
        <taxon>Dorylaimia</taxon>
        <taxon>Mermithida</taxon>
        <taxon>Mermithoidea</taxon>
        <taxon>Mermithidae</taxon>
        <taxon>Romanomermis</taxon>
    </lineage>
</organism>
<protein>
    <submittedName>
        <fullName evidence="2">Uncharacterized protein</fullName>
    </submittedName>
</protein>
<dbReference type="Proteomes" id="UP000887565">
    <property type="component" value="Unplaced"/>
</dbReference>
<accession>A0A915I6J8</accession>
<dbReference type="AlphaFoldDB" id="A0A915I6J8"/>